<proteinExistence type="predicted"/>
<dbReference type="InterPro" id="IPR032675">
    <property type="entry name" value="LRR_dom_sf"/>
</dbReference>
<dbReference type="Proteomes" id="UP000292702">
    <property type="component" value="Unassembled WGS sequence"/>
</dbReference>
<dbReference type="EMBL" id="RWJN01000012">
    <property type="protein sequence ID" value="TCD70930.1"/>
    <property type="molecule type" value="Genomic_DNA"/>
</dbReference>
<gene>
    <name evidence="1" type="ORF">EIP91_000836</name>
</gene>
<comment type="caution">
    <text evidence="1">The sequence shown here is derived from an EMBL/GenBank/DDBJ whole genome shotgun (WGS) entry which is preliminary data.</text>
</comment>
<protein>
    <recommendedName>
        <fullName evidence="3">F-box domain-containing protein</fullName>
    </recommendedName>
</protein>
<reference evidence="1 2" key="1">
    <citation type="submission" date="2018-11" db="EMBL/GenBank/DDBJ databases">
        <title>Genome assembly of Steccherinum ochraceum LE-BIN_3174, the white-rot fungus of the Steccherinaceae family (The Residual Polyporoid clade, Polyporales, Basidiomycota).</title>
        <authorList>
            <person name="Fedorova T.V."/>
            <person name="Glazunova O.A."/>
            <person name="Landesman E.O."/>
            <person name="Moiseenko K.V."/>
            <person name="Psurtseva N.V."/>
            <person name="Savinova O.S."/>
            <person name="Shakhova N.V."/>
            <person name="Tyazhelova T.V."/>
            <person name="Vasina D.V."/>
        </authorList>
    </citation>
    <scope>NUCLEOTIDE SEQUENCE [LARGE SCALE GENOMIC DNA]</scope>
    <source>
        <strain evidence="1 2">LE-BIN_3174</strain>
    </source>
</reference>
<accession>A0A4R0RPZ0</accession>
<evidence type="ECO:0000313" key="1">
    <source>
        <dbReference type="EMBL" id="TCD70930.1"/>
    </source>
</evidence>
<dbReference type="SUPFAM" id="SSF52047">
    <property type="entry name" value="RNI-like"/>
    <property type="match status" value="1"/>
</dbReference>
<evidence type="ECO:0008006" key="3">
    <source>
        <dbReference type="Google" id="ProtNLM"/>
    </source>
</evidence>
<name>A0A4R0RPZ0_9APHY</name>
<dbReference type="AlphaFoldDB" id="A0A4R0RPZ0"/>
<sequence>MRSCDSSSPHLSRLRKFHLSGRSIDQSRKQEVLKLSLREDVTHLSFTDLSALHDPLSTVQAFISPQSAATSKLKVLELTGLRFADQSLVNYLTQTISACKHLQKLCLHFSNTMDLPFVLDLRPNSDLRVLDIQASELTSPSPETMESVCRTLRSISSPTIKRVTVRFERQGSSFTASRGVLQELDHALSSLYLRHLQHATSNASFAQYFPSLHSRGVHQGQVSPGSCSYDDATGRVAPLRSVSTAARNKFS</sequence>
<organism evidence="1 2">
    <name type="scientific">Steccherinum ochraceum</name>
    <dbReference type="NCBI Taxonomy" id="92696"/>
    <lineage>
        <taxon>Eukaryota</taxon>
        <taxon>Fungi</taxon>
        <taxon>Dikarya</taxon>
        <taxon>Basidiomycota</taxon>
        <taxon>Agaricomycotina</taxon>
        <taxon>Agaricomycetes</taxon>
        <taxon>Polyporales</taxon>
        <taxon>Steccherinaceae</taxon>
        <taxon>Steccherinum</taxon>
    </lineage>
</organism>
<evidence type="ECO:0000313" key="2">
    <source>
        <dbReference type="Proteomes" id="UP000292702"/>
    </source>
</evidence>
<dbReference type="Gene3D" id="3.80.10.10">
    <property type="entry name" value="Ribonuclease Inhibitor"/>
    <property type="match status" value="1"/>
</dbReference>
<keyword evidence="2" id="KW-1185">Reference proteome</keyword>